<keyword evidence="1" id="KW-1133">Transmembrane helix</keyword>
<sequence>MNYKLKSSHLYICLALLSIAITLIFNMLLVTKKVYFNTYSQFDNTRVEEMFDFQHKYIWIGYLLIPVWLLIKTFVVSLTLQIGTLIQGFKLKFSQTLRVALMAEFIFILPQIIKLFWFLVVQKEYTLIDLQQFYPLSALNFFSLKNLSVIFIYPFQTFNIFEVLYWITLAIGIRLELDKNVDLGIKVVFSGYIPALFLWILVIAFITVSISPLN</sequence>
<feature type="transmembrane region" description="Helical" evidence="1">
    <location>
        <begin position="57"/>
        <end position="78"/>
    </location>
</feature>
<name>A0A7X0MHC4_9SPHI</name>
<dbReference type="EMBL" id="JACHCC010000003">
    <property type="protein sequence ID" value="MBB6498979.1"/>
    <property type="molecule type" value="Genomic_DNA"/>
</dbReference>
<evidence type="ECO:0000313" key="3">
    <source>
        <dbReference type="Proteomes" id="UP000521017"/>
    </source>
</evidence>
<keyword evidence="1" id="KW-0812">Transmembrane</keyword>
<dbReference type="Proteomes" id="UP000521017">
    <property type="component" value="Unassembled WGS sequence"/>
</dbReference>
<comment type="caution">
    <text evidence="2">The sequence shown here is derived from an EMBL/GenBank/DDBJ whole genome shotgun (WGS) entry which is preliminary data.</text>
</comment>
<feature type="transmembrane region" description="Helical" evidence="1">
    <location>
        <begin position="150"/>
        <end position="175"/>
    </location>
</feature>
<organism evidence="2 3">
    <name type="scientific">Pedobacter cryoconitis</name>
    <dbReference type="NCBI Taxonomy" id="188932"/>
    <lineage>
        <taxon>Bacteria</taxon>
        <taxon>Pseudomonadati</taxon>
        <taxon>Bacteroidota</taxon>
        <taxon>Sphingobacteriia</taxon>
        <taxon>Sphingobacteriales</taxon>
        <taxon>Sphingobacteriaceae</taxon>
        <taxon>Pedobacter</taxon>
    </lineage>
</organism>
<dbReference type="RefSeq" id="WP_184623608.1">
    <property type="nucleotide sequence ID" value="NZ_JACHCC010000003.1"/>
</dbReference>
<feature type="transmembrane region" description="Helical" evidence="1">
    <location>
        <begin position="99"/>
        <end position="120"/>
    </location>
</feature>
<evidence type="ECO:0000256" key="1">
    <source>
        <dbReference type="SAM" id="Phobius"/>
    </source>
</evidence>
<evidence type="ECO:0008006" key="4">
    <source>
        <dbReference type="Google" id="ProtNLM"/>
    </source>
</evidence>
<evidence type="ECO:0000313" key="2">
    <source>
        <dbReference type="EMBL" id="MBB6498979.1"/>
    </source>
</evidence>
<gene>
    <name evidence="2" type="ORF">HDF25_001120</name>
</gene>
<feature type="transmembrane region" description="Helical" evidence="1">
    <location>
        <begin position="12"/>
        <end position="30"/>
    </location>
</feature>
<dbReference type="AlphaFoldDB" id="A0A7X0MHC4"/>
<protein>
    <recommendedName>
        <fullName evidence="4">Yip1 domain-containing protein</fullName>
    </recommendedName>
</protein>
<reference evidence="2 3" key="1">
    <citation type="submission" date="2020-08" db="EMBL/GenBank/DDBJ databases">
        <title>Genomic Encyclopedia of Type Strains, Phase IV (KMG-V): Genome sequencing to study the core and pangenomes of soil and plant-associated prokaryotes.</title>
        <authorList>
            <person name="Whitman W."/>
        </authorList>
    </citation>
    <scope>NUCLEOTIDE SEQUENCE [LARGE SCALE GENOMIC DNA]</scope>
    <source>
        <strain evidence="2 3">M2T3</strain>
    </source>
</reference>
<feature type="transmembrane region" description="Helical" evidence="1">
    <location>
        <begin position="187"/>
        <end position="210"/>
    </location>
</feature>
<keyword evidence="1" id="KW-0472">Membrane</keyword>
<accession>A0A7X0MHC4</accession>
<proteinExistence type="predicted"/>